<feature type="compositionally biased region" description="Low complexity" evidence="1">
    <location>
        <begin position="894"/>
        <end position="903"/>
    </location>
</feature>
<sequence length="1863" mass="203545">MHPQQQSQHQQGFRDRHAASPTASWTFTPFINATRSQDYFNALKTHYKRSMGPGLVTPAKRNISAPRPPPGAPAMQKPSLLPQRYSYTSTFSEGFDLSSTIGRSKGMEFQSGSLSLPKVASVGSLLASAGEESRDQGAVAATRRTRAGGRGWNDQLTAAVVPPRARFVGPLQNARALQKEMKAKSSAGPRHVTIANPDGTIQPSHTPESPKNIRPTRDSIQSHARTSLASTEGRFSLSLTPPLNGFEASSTLKDTLHPGYRPSAANASTELQGGDSRLASGAACALTPPLLGPEPLHSNDLATAFSGISFAAATAPSGGFFRPSLDSPGIPSRGPERPGPSQLDDHAGPPLHEGTSRDTNRGKGPLRNAPPPQAIRGSPERRASLVSPLGAGVTSPAVSSPRATLSGDEDEDAPCERPSDLLAAALHSSISPFVARSSRGMRDKGGAGKGSGDGSMRESPLKFSRDEASALSSPSRNPPSPVSRSPPQALQSPGIGLDPLSPSFPSSNVPSGPRSPHKEEKPTPRTGPNAPPSTVSENESVIRTKQTQTQTDDLHSVPISERQAEQQNLDSPSPPPSRSQTLKQTLGISGSSTVPASFLRSTMGQGQGKEVAEKDRLQQQKERFPVPPAPLSPVKTSPKKEPGMLNSEMRRRERGGKRRPWETKHEHALNTAHAEEREEMIKQGVWEGARRGSTLGVSKRPNTDAVGKAGSQSPKKQREREAERASPSGSESEGSVRKKEKGEKANKGQGLPSFRGPRPFEFTYPYIPVPTDYDYTEVVQRFKGLRTGNKGKRGSVTFAADVRGGTPIERDRSPRRRSQPERRSFPPRQTENAELGPQESIGIPPLPSQSLSPPLGSVVLHDEEEGFDFDEEEREMHKESIGYLTRQPLHGPLSARSLSSGGERSSRSRSRSPNGEGSLATAEEGADGNRQILNFERDEEGMLLQVKSNLALDAFMKNEVESALKRREAAQQAFVLEPPEDLKVDALEELLVEEEGLMPIRPSSNSRHSRRSQTLFHATKVSADLHEREPGDSLHLYNRGTAYLALARFGAALRDFEDAVDGCVKRGVDCPNDFLVARASAAANIPSGAEGVEGLRRNVARTWADFEIVFAQCEPEEVKRATMIRMRVKHRGAFPAFVRHHQPAEPEIETSHILSGLLSFQTPMRRKRVGQFRGCFDADVNEPNEFVNQKRFDLAHRQTVTRNLRQLKPFMFVESSDLIDAIKHMSIRIVPRDHLFLPMEQLVIILSGSLLSVRFAVPEDVDFTEDAAAIDSEFLDQQRHADYLDMERKVLEKQRPMLRGEKLLALNAKIAQAQTEIFQLRGVIAEARAKQTIHSLAKEQPRLLPVREYRLSSGLKESRVLNEGTALLDGQPLTKEMDLQKEKEEKEERQFEIHKTEGGGRGGNEVLRGARGRASIVHSKAGSASGGSVAASRRGDDAMTVSSGASRQQGSQSKGGKARRVERAGMLPEGMAPPGQRVKVTDVSGRVCGNATGSDHWLMAGSEQTELLVMPSARWLRMLERSRKGVYWTQFCKLEKMTFFQGLPSHILLVLLQDFLELRTLMHGEVIFDPWAKRGLTFAGHKEGPLPSLIFVMEGSIRLMEQIAHGHPEYGFVVPIEVPVPNSLAHLVAPPPSTDHAYQAPGWRTLCRVDECDTLVVAGFNISRTTMDSEGTARARNKGGHSSSSGSASPHKPPSPSTKRVIKKTKEQSPTAGNESPGQKQKSPGGNNTGEEGGDLSPRLQATKEELDTGGFHEKMDKDRARERRRKSKTKEDGPQAVNLKYIGRFVRTTRCEVGSVEATVLLLREEALSRLPLNFLESLVERSKQADLTLEDRISDNNIQKVRNADLIERTMPLKKQGFLFG</sequence>
<feature type="region of interest" description="Disordered" evidence="1">
    <location>
        <begin position="321"/>
        <end position="762"/>
    </location>
</feature>
<evidence type="ECO:0000313" key="2">
    <source>
        <dbReference type="EMBL" id="CEM48991.1"/>
    </source>
</evidence>
<feature type="compositionally biased region" description="Basic and acidic residues" evidence="1">
    <location>
        <begin position="1742"/>
        <end position="1762"/>
    </location>
</feature>
<feature type="compositionally biased region" description="Polar residues" evidence="1">
    <location>
        <begin position="532"/>
        <end position="551"/>
    </location>
</feature>
<name>A0A0G4HWT9_9ALVE</name>
<feature type="region of interest" description="Disordered" evidence="1">
    <location>
        <begin position="1385"/>
        <end position="1460"/>
    </location>
</feature>
<organism evidence="2">
    <name type="scientific">Chromera velia CCMP2878</name>
    <dbReference type="NCBI Taxonomy" id="1169474"/>
    <lineage>
        <taxon>Eukaryota</taxon>
        <taxon>Sar</taxon>
        <taxon>Alveolata</taxon>
        <taxon>Colpodellida</taxon>
        <taxon>Chromeraceae</taxon>
        <taxon>Chromera</taxon>
    </lineage>
</organism>
<feature type="compositionally biased region" description="Low complexity" evidence="1">
    <location>
        <begin position="1421"/>
        <end position="1432"/>
    </location>
</feature>
<feature type="region of interest" description="Disordered" evidence="1">
    <location>
        <begin position="784"/>
        <end position="856"/>
    </location>
</feature>
<feature type="region of interest" description="Disordered" evidence="1">
    <location>
        <begin position="868"/>
        <end position="929"/>
    </location>
</feature>
<dbReference type="VEuPathDB" id="CryptoDB:Cvel_1472"/>
<feature type="compositionally biased region" description="Low complexity" evidence="1">
    <location>
        <begin position="840"/>
        <end position="856"/>
    </location>
</feature>
<reference evidence="2" key="1">
    <citation type="submission" date="2014-11" db="EMBL/GenBank/DDBJ databases">
        <authorList>
            <person name="Otto D Thomas"/>
            <person name="Naeem Raeece"/>
        </authorList>
    </citation>
    <scope>NUCLEOTIDE SEQUENCE</scope>
</reference>
<feature type="compositionally biased region" description="Low complexity" evidence="1">
    <location>
        <begin position="1"/>
        <end position="11"/>
    </location>
</feature>
<proteinExistence type="predicted"/>
<feature type="region of interest" description="Disordered" evidence="1">
    <location>
        <begin position="249"/>
        <end position="274"/>
    </location>
</feature>
<feature type="region of interest" description="Disordered" evidence="1">
    <location>
        <begin position="182"/>
        <end position="216"/>
    </location>
</feature>
<feature type="compositionally biased region" description="Basic and acidic residues" evidence="1">
    <location>
        <begin position="734"/>
        <end position="746"/>
    </location>
</feature>
<feature type="compositionally biased region" description="Basic and acidic residues" evidence="1">
    <location>
        <begin position="455"/>
        <end position="468"/>
    </location>
</feature>
<feature type="region of interest" description="Disordered" evidence="1">
    <location>
        <begin position="1668"/>
        <end position="1775"/>
    </location>
</feature>
<protein>
    <submittedName>
        <fullName evidence="2">Uncharacterized protein</fullName>
    </submittedName>
</protein>
<feature type="compositionally biased region" description="Low complexity" evidence="1">
    <location>
        <begin position="1680"/>
        <end position="1690"/>
    </location>
</feature>
<dbReference type="EMBL" id="CDMZ01004201">
    <property type="protein sequence ID" value="CEM48991.1"/>
    <property type="molecule type" value="Genomic_DNA"/>
</dbReference>
<evidence type="ECO:0000256" key="1">
    <source>
        <dbReference type="SAM" id="MobiDB-lite"/>
    </source>
</evidence>
<feature type="compositionally biased region" description="Polar residues" evidence="1">
    <location>
        <begin position="578"/>
        <end position="604"/>
    </location>
</feature>
<feature type="compositionally biased region" description="Basic and acidic residues" evidence="1">
    <location>
        <begin position="808"/>
        <end position="824"/>
    </location>
</feature>
<feature type="compositionally biased region" description="Low complexity" evidence="1">
    <location>
        <begin position="1442"/>
        <end position="1455"/>
    </location>
</feature>
<feature type="region of interest" description="Disordered" evidence="1">
    <location>
        <begin position="51"/>
        <end position="78"/>
    </location>
</feature>
<accession>A0A0G4HWT9</accession>
<feature type="compositionally biased region" description="Polar residues" evidence="1">
    <location>
        <begin position="1708"/>
        <end position="1730"/>
    </location>
</feature>
<feature type="region of interest" description="Disordered" evidence="1">
    <location>
        <begin position="1"/>
        <end position="20"/>
    </location>
</feature>
<feature type="compositionally biased region" description="Basic and acidic residues" evidence="1">
    <location>
        <begin position="659"/>
        <end position="681"/>
    </location>
</feature>
<feature type="compositionally biased region" description="Polar residues" evidence="1">
    <location>
        <begin position="199"/>
        <end position="209"/>
    </location>
</feature>
<gene>
    <name evidence="2" type="ORF">Cvel_1472</name>
</gene>
<feature type="compositionally biased region" description="Basic and acidic residues" evidence="1">
    <location>
        <begin position="610"/>
        <end position="624"/>
    </location>
</feature>
<feature type="compositionally biased region" description="Basic and acidic residues" evidence="1">
    <location>
        <begin position="1385"/>
        <end position="1398"/>
    </location>
</feature>